<proteinExistence type="predicted"/>
<comment type="caution">
    <text evidence="1">The sequence shown here is derived from an EMBL/GenBank/DDBJ whole genome shotgun (WGS) entry which is preliminary data.</text>
</comment>
<feature type="non-terminal residue" evidence="1">
    <location>
        <position position="1"/>
    </location>
</feature>
<sequence length="24" mass="2704">FAKLTPEAKDRAVAVKNNKYKKLA</sequence>
<gene>
    <name evidence="1" type="primary">oorD</name>
    <name evidence="1" type="ORF">LZC39_16190</name>
</gene>
<evidence type="ECO:0000313" key="2">
    <source>
        <dbReference type="Proteomes" id="UP001199644"/>
    </source>
</evidence>
<dbReference type="Proteomes" id="UP001199644">
    <property type="component" value="Unassembled WGS sequence"/>
</dbReference>
<dbReference type="AlphaFoldDB" id="A0AAW5EKG7"/>
<organism evidence="1 2">
    <name type="scientific">Campylobacter jejuni</name>
    <dbReference type="NCBI Taxonomy" id="197"/>
    <lineage>
        <taxon>Bacteria</taxon>
        <taxon>Pseudomonadati</taxon>
        <taxon>Campylobacterota</taxon>
        <taxon>Epsilonproteobacteria</taxon>
        <taxon>Campylobacterales</taxon>
        <taxon>Campylobacteraceae</taxon>
        <taxon>Campylobacter</taxon>
    </lineage>
</organism>
<dbReference type="EMBL" id="JAJUOL010001138">
    <property type="protein sequence ID" value="MCH3853629.1"/>
    <property type="molecule type" value="Genomic_DNA"/>
</dbReference>
<name>A0AAW5EKG7_CAMJU</name>
<evidence type="ECO:0000313" key="1">
    <source>
        <dbReference type="EMBL" id="MCH3853629.1"/>
    </source>
</evidence>
<protein>
    <submittedName>
        <fullName evidence="1">2-oxoglutarate:acceptor oxidoreductase</fullName>
    </submittedName>
</protein>
<reference evidence="1" key="1">
    <citation type="submission" date="2021-12" db="EMBL/GenBank/DDBJ databases">
        <title>Prevalence of phenicol resistance gene fexA in Campylobacter isolated from poultry supply chain.</title>
        <authorList>
            <person name="Tang B."/>
            <person name="Zheng X."/>
            <person name="Lin J."/>
            <person name="Lin R."/>
            <person name="Yang H."/>
            <person name="Shen Z."/>
            <person name="Xia F."/>
        </authorList>
    </citation>
    <scope>NUCLEOTIDE SEQUENCE</scope>
    <source>
        <strain evidence="1">CJHN2011004</strain>
    </source>
</reference>
<accession>A0AAW5EKG7</accession>